<name>A0ABU3H176_9SPHI</name>
<keyword evidence="1" id="KW-1133">Transmembrane helix</keyword>
<accession>A0ABU3H176</accession>
<reference evidence="3" key="1">
    <citation type="submission" date="2023-07" db="EMBL/GenBank/DDBJ databases">
        <title>Functional and genomic diversity of the sorghum phyllosphere microbiome.</title>
        <authorList>
            <person name="Shade A."/>
        </authorList>
    </citation>
    <scope>NUCLEOTIDE SEQUENCE [LARGE SCALE GENOMIC DNA]</scope>
    <source>
        <strain evidence="3">SORGH_AS_0422</strain>
    </source>
</reference>
<comment type="caution">
    <text evidence="2">The sequence shown here is derived from an EMBL/GenBank/DDBJ whole genome shotgun (WGS) entry which is preliminary data.</text>
</comment>
<dbReference type="RefSeq" id="WP_311953027.1">
    <property type="nucleotide sequence ID" value="NZ_JAVLVU010000001.1"/>
</dbReference>
<protein>
    <submittedName>
        <fullName evidence="2">Uncharacterized protein</fullName>
    </submittedName>
</protein>
<dbReference type="Proteomes" id="UP001258315">
    <property type="component" value="Unassembled WGS sequence"/>
</dbReference>
<organism evidence="2 3">
    <name type="scientific">Mucilaginibacter terrae</name>
    <dbReference type="NCBI Taxonomy" id="1955052"/>
    <lineage>
        <taxon>Bacteria</taxon>
        <taxon>Pseudomonadati</taxon>
        <taxon>Bacteroidota</taxon>
        <taxon>Sphingobacteriia</taxon>
        <taxon>Sphingobacteriales</taxon>
        <taxon>Sphingobacteriaceae</taxon>
        <taxon>Mucilaginibacter</taxon>
    </lineage>
</organism>
<keyword evidence="1" id="KW-0812">Transmembrane</keyword>
<keyword evidence="1" id="KW-0472">Membrane</keyword>
<keyword evidence="3" id="KW-1185">Reference proteome</keyword>
<dbReference type="EMBL" id="JAVLVU010000001">
    <property type="protein sequence ID" value="MDT3405022.1"/>
    <property type="molecule type" value="Genomic_DNA"/>
</dbReference>
<proteinExistence type="predicted"/>
<sequence length="114" mass="12882">MLYFKKIYLPNCTPQQLEAAMRKVALKRTSPLDFASAVSDIGTDKYFIGYQGKTDLTFTRIKASPEKLLPKLIIKLPADGAECYYQIRFAIVSMMVFFMFTLPLLLGVVLFISG</sequence>
<evidence type="ECO:0000313" key="2">
    <source>
        <dbReference type="EMBL" id="MDT3405022.1"/>
    </source>
</evidence>
<feature type="transmembrane region" description="Helical" evidence="1">
    <location>
        <begin position="89"/>
        <end position="112"/>
    </location>
</feature>
<evidence type="ECO:0000313" key="3">
    <source>
        <dbReference type="Proteomes" id="UP001258315"/>
    </source>
</evidence>
<evidence type="ECO:0000256" key="1">
    <source>
        <dbReference type="SAM" id="Phobius"/>
    </source>
</evidence>
<gene>
    <name evidence="2" type="ORF">QE417_004094</name>
</gene>